<feature type="compositionally biased region" description="Acidic residues" evidence="1">
    <location>
        <begin position="411"/>
        <end position="439"/>
    </location>
</feature>
<dbReference type="Pfam" id="PF04046">
    <property type="entry name" value="PSP"/>
    <property type="match status" value="1"/>
</dbReference>
<dbReference type="OMA" id="MASTHTY"/>
<dbReference type="VEuPathDB" id="AmoebaDB:ACA1_283320"/>
<evidence type="ECO:0000313" key="3">
    <source>
        <dbReference type="EMBL" id="ELR21135.1"/>
    </source>
</evidence>
<dbReference type="Pfam" id="PF04037">
    <property type="entry name" value="DUF382"/>
    <property type="match status" value="1"/>
</dbReference>
<keyword evidence="4" id="KW-1185">Reference proteome</keyword>
<feature type="region of interest" description="Disordered" evidence="1">
    <location>
        <begin position="108"/>
        <end position="161"/>
    </location>
</feature>
<feature type="region of interest" description="Disordered" evidence="1">
    <location>
        <begin position="1"/>
        <end position="71"/>
    </location>
</feature>
<dbReference type="PANTHER" id="PTHR12785:SF6">
    <property type="entry name" value="SPLICING FACTOR 3B SUBUNIT 2"/>
    <property type="match status" value="1"/>
</dbReference>
<dbReference type="OrthoDB" id="10260794at2759"/>
<dbReference type="STRING" id="1257118.L8H7N6"/>
<dbReference type="AlphaFoldDB" id="L8H7N6"/>
<dbReference type="KEGG" id="acan:ACA1_283320"/>
<feature type="compositionally biased region" description="Basic and acidic residues" evidence="1">
    <location>
        <begin position="53"/>
        <end position="64"/>
    </location>
</feature>
<accession>L8H7N6</accession>
<dbReference type="InterPro" id="IPR052584">
    <property type="entry name" value="U2_snRNP_Complex_Component"/>
</dbReference>
<feature type="compositionally biased region" description="Basic residues" evidence="1">
    <location>
        <begin position="29"/>
        <end position="46"/>
    </location>
</feature>
<dbReference type="SMR" id="L8H7N6"/>
<organism evidence="3 4">
    <name type="scientific">Acanthamoeba castellanii (strain ATCC 30010 / Neff)</name>
    <dbReference type="NCBI Taxonomy" id="1257118"/>
    <lineage>
        <taxon>Eukaryota</taxon>
        <taxon>Amoebozoa</taxon>
        <taxon>Discosea</taxon>
        <taxon>Longamoebia</taxon>
        <taxon>Centramoebida</taxon>
        <taxon>Acanthamoebidae</taxon>
        <taxon>Acanthamoeba</taxon>
    </lineage>
</organism>
<proteinExistence type="predicted"/>
<dbReference type="GeneID" id="14922013"/>
<gene>
    <name evidence="3" type="ORF">ACA1_283320</name>
</gene>
<feature type="region of interest" description="Disordered" evidence="1">
    <location>
        <begin position="397"/>
        <end position="469"/>
    </location>
</feature>
<dbReference type="GO" id="GO:0005634">
    <property type="term" value="C:nucleus"/>
    <property type="evidence" value="ECO:0007669"/>
    <property type="project" value="InterPro"/>
</dbReference>
<dbReference type="RefSeq" id="XP_004344878.1">
    <property type="nucleotide sequence ID" value="XM_004344828.1"/>
</dbReference>
<feature type="compositionally biased region" description="Acidic residues" evidence="1">
    <location>
        <begin position="137"/>
        <end position="153"/>
    </location>
</feature>
<reference evidence="3 4" key="1">
    <citation type="journal article" date="2013" name="Genome Biol.">
        <title>Genome of Acanthamoeba castellanii highlights extensive lateral gene transfer and early evolution of tyrosine kinase signaling.</title>
        <authorList>
            <person name="Clarke M."/>
            <person name="Lohan A.J."/>
            <person name="Liu B."/>
            <person name="Lagkouvardos I."/>
            <person name="Roy S."/>
            <person name="Zafar N."/>
            <person name="Bertelli C."/>
            <person name="Schilde C."/>
            <person name="Kianianmomeni A."/>
            <person name="Burglin T.R."/>
            <person name="Frech C."/>
            <person name="Turcotte B."/>
            <person name="Kopec K.O."/>
            <person name="Synnott J.M."/>
            <person name="Choo C."/>
            <person name="Paponov I."/>
            <person name="Finkler A."/>
            <person name="Soon Heng Tan C."/>
            <person name="Hutchins A.P."/>
            <person name="Weinmeier T."/>
            <person name="Rattei T."/>
            <person name="Chu J.S."/>
            <person name="Gimenez G."/>
            <person name="Irimia M."/>
            <person name="Rigden D.J."/>
            <person name="Fitzpatrick D.A."/>
            <person name="Lorenzo-Morales J."/>
            <person name="Bateman A."/>
            <person name="Chiu C.H."/>
            <person name="Tang P."/>
            <person name="Hegemann P."/>
            <person name="Fromm H."/>
            <person name="Raoult D."/>
            <person name="Greub G."/>
            <person name="Miranda-Saavedra D."/>
            <person name="Chen N."/>
            <person name="Nash P."/>
            <person name="Ginger M.L."/>
            <person name="Horn M."/>
            <person name="Schaap P."/>
            <person name="Caler L."/>
            <person name="Loftus B."/>
        </authorList>
    </citation>
    <scope>NUCLEOTIDE SEQUENCE [LARGE SCALE GENOMIC DNA]</scope>
    <source>
        <strain evidence="3 4">Neff</strain>
    </source>
</reference>
<evidence type="ECO:0000313" key="4">
    <source>
        <dbReference type="Proteomes" id="UP000011083"/>
    </source>
</evidence>
<dbReference type="EMBL" id="KB007908">
    <property type="protein sequence ID" value="ELR21135.1"/>
    <property type="molecule type" value="Genomic_DNA"/>
</dbReference>
<feature type="compositionally biased region" description="Basic residues" evidence="1">
    <location>
        <begin position="581"/>
        <end position="600"/>
    </location>
</feature>
<dbReference type="InterPro" id="IPR007180">
    <property type="entry name" value="DUF382"/>
</dbReference>
<feature type="region of interest" description="Disordered" evidence="1">
    <location>
        <begin position="580"/>
        <end position="600"/>
    </location>
</feature>
<feature type="domain" description="PSP proline-rich" evidence="2">
    <location>
        <begin position="308"/>
        <end position="361"/>
    </location>
</feature>
<protein>
    <submittedName>
        <fullName evidence="3">PSP, prolinerich, putative</fullName>
    </submittedName>
</protein>
<name>L8H7N6_ACACF</name>
<dbReference type="Proteomes" id="UP000011083">
    <property type="component" value="Unassembled WGS sequence"/>
</dbReference>
<evidence type="ECO:0000259" key="2">
    <source>
        <dbReference type="SMART" id="SM00581"/>
    </source>
</evidence>
<sequence>MTTLAPADGLGVNGKENVSALPLPAEKNGKKRKRTVKKKKKKKTKQPRLVPVKFEEPDDAKTNDSMEEGDVEYVSYAPQDAEDMAAFAAFSNIFAKFAAPEELCMSKEEREQLEKQKKEEEEEAEKKRLKKEAGGGSDDEDDAIKAENDEDPESTISKRERKKQKRLSVAVLKQLVTRPEVVEVWDVTASDPALLVTLKSYRNSVPVPRHWCQKRKYLQGKRGIAKPPFELPEFIAATGISRIRQALQEEDDKKKLKQKQRERMQPKMGKLDIDYQVLHDAFFRHQTKPKLTQHGDTYYEGKEFEVRLKEKRPGMLSQDLKEALGMPDGAPPPWLINMQRYGPPPSYPNLKVPGLNAPIPAGASFGYHPGGWGKPPVDREGKPLYGDVFGLVGGMSGESAAPIDRKHWGELEEEEYESEEEEESEEEGEGEEEEEEGEEAAAPAAPLPGVPDHGGLVTPTGIATPDHLVLRKKDVGGQPEEARPLFQVLQQRETKVGNAAFGSAHTYVIGSEDKAAAGKPAKGEAVNLIKSQKTKEVAITLNPAELENLTDDMLKEKYEATVKAAGQPEREDMSDLLAEHTKKKAKKDAKDKKKYKEFKF</sequence>
<dbReference type="SMART" id="SM00581">
    <property type="entry name" value="PSP"/>
    <property type="match status" value="1"/>
</dbReference>
<dbReference type="InterPro" id="IPR006568">
    <property type="entry name" value="PSP_pro-rich"/>
</dbReference>
<dbReference type="PANTHER" id="PTHR12785">
    <property type="entry name" value="SPLICING FACTOR 3B"/>
    <property type="match status" value="1"/>
</dbReference>
<evidence type="ECO:0000256" key="1">
    <source>
        <dbReference type="SAM" id="MobiDB-lite"/>
    </source>
</evidence>
<feature type="compositionally biased region" description="Basic and acidic residues" evidence="1">
    <location>
        <begin position="108"/>
        <end position="119"/>
    </location>
</feature>